<evidence type="ECO:0000256" key="2">
    <source>
        <dbReference type="SAM" id="Phobius"/>
    </source>
</evidence>
<dbReference type="AlphaFoldDB" id="A0A6G1I4Z8"/>
<feature type="transmembrane region" description="Helical" evidence="2">
    <location>
        <begin position="28"/>
        <end position="47"/>
    </location>
</feature>
<gene>
    <name evidence="3" type="ORF">EJ06DRAFT_321217</name>
</gene>
<name>A0A6G1I4Z8_9PEZI</name>
<keyword evidence="4" id="KW-1185">Reference proteome</keyword>
<dbReference type="EMBL" id="ML996690">
    <property type="protein sequence ID" value="KAF2403139.1"/>
    <property type="molecule type" value="Genomic_DNA"/>
</dbReference>
<protein>
    <submittedName>
        <fullName evidence="3">Uncharacterized protein</fullName>
    </submittedName>
</protein>
<feature type="compositionally biased region" description="Polar residues" evidence="1">
    <location>
        <begin position="148"/>
        <end position="160"/>
    </location>
</feature>
<dbReference type="Proteomes" id="UP000799640">
    <property type="component" value="Unassembled WGS sequence"/>
</dbReference>
<organism evidence="3 4">
    <name type="scientific">Trichodelitschia bisporula</name>
    <dbReference type="NCBI Taxonomy" id="703511"/>
    <lineage>
        <taxon>Eukaryota</taxon>
        <taxon>Fungi</taxon>
        <taxon>Dikarya</taxon>
        <taxon>Ascomycota</taxon>
        <taxon>Pezizomycotina</taxon>
        <taxon>Dothideomycetes</taxon>
        <taxon>Dothideomycetes incertae sedis</taxon>
        <taxon>Phaeotrichales</taxon>
        <taxon>Phaeotrichaceae</taxon>
        <taxon>Trichodelitschia</taxon>
    </lineage>
</organism>
<accession>A0A6G1I4Z8</accession>
<evidence type="ECO:0000256" key="1">
    <source>
        <dbReference type="SAM" id="MobiDB-lite"/>
    </source>
</evidence>
<keyword evidence="2" id="KW-0812">Transmembrane</keyword>
<sequence>MPPRRPCLRSITRAWGSSPYPPRTPIKAWWYGYFALMSFYGVYEILLNTMGSFSAMLDVAQASEVANLAKLDEPSAPENTLLTPCRSSGEERRRCSPSKITYTSTLSFRQVHRNERIATFHSHPRLLPPPPRHTTKTIRLAPRRNFGPSVTSASPSYCLS</sequence>
<reference evidence="3" key="1">
    <citation type="journal article" date="2020" name="Stud. Mycol.">
        <title>101 Dothideomycetes genomes: a test case for predicting lifestyles and emergence of pathogens.</title>
        <authorList>
            <person name="Haridas S."/>
            <person name="Albert R."/>
            <person name="Binder M."/>
            <person name="Bloem J."/>
            <person name="Labutti K."/>
            <person name="Salamov A."/>
            <person name="Andreopoulos B."/>
            <person name="Baker S."/>
            <person name="Barry K."/>
            <person name="Bills G."/>
            <person name="Bluhm B."/>
            <person name="Cannon C."/>
            <person name="Castanera R."/>
            <person name="Culley D."/>
            <person name="Daum C."/>
            <person name="Ezra D."/>
            <person name="Gonzalez J."/>
            <person name="Henrissat B."/>
            <person name="Kuo A."/>
            <person name="Liang C."/>
            <person name="Lipzen A."/>
            <person name="Lutzoni F."/>
            <person name="Magnuson J."/>
            <person name="Mondo S."/>
            <person name="Nolan M."/>
            <person name="Ohm R."/>
            <person name="Pangilinan J."/>
            <person name="Park H.-J."/>
            <person name="Ramirez L."/>
            <person name="Alfaro M."/>
            <person name="Sun H."/>
            <person name="Tritt A."/>
            <person name="Yoshinaga Y."/>
            <person name="Zwiers L.-H."/>
            <person name="Turgeon B."/>
            <person name="Goodwin S."/>
            <person name="Spatafora J."/>
            <person name="Crous P."/>
            <person name="Grigoriev I."/>
        </authorList>
    </citation>
    <scope>NUCLEOTIDE SEQUENCE</scope>
    <source>
        <strain evidence="3">CBS 262.69</strain>
    </source>
</reference>
<keyword evidence="2" id="KW-0472">Membrane</keyword>
<evidence type="ECO:0000313" key="3">
    <source>
        <dbReference type="EMBL" id="KAF2403139.1"/>
    </source>
</evidence>
<evidence type="ECO:0000313" key="4">
    <source>
        <dbReference type="Proteomes" id="UP000799640"/>
    </source>
</evidence>
<proteinExistence type="predicted"/>
<keyword evidence="2" id="KW-1133">Transmembrane helix</keyword>
<feature type="region of interest" description="Disordered" evidence="1">
    <location>
        <begin position="141"/>
        <end position="160"/>
    </location>
</feature>